<gene>
    <name evidence="1" type="ORF">AMECASPLE_014220</name>
</gene>
<comment type="caution">
    <text evidence="1">The sequence shown here is derived from an EMBL/GenBank/DDBJ whole genome shotgun (WGS) entry which is preliminary data.</text>
</comment>
<dbReference type="Proteomes" id="UP001469553">
    <property type="component" value="Unassembled WGS sequence"/>
</dbReference>
<sequence length="75" mass="8794">MSVRLRSLQVASIKFSDYYHNRNNYLAAKTSYICSDSITSGPLYFPYYPPKLCQRENRKEGWRERGRLATNIARA</sequence>
<accession>A0ABV0ZBC6</accession>
<protein>
    <submittedName>
        <fullName evidence="1">Uncharacterized protein</fullName>
    </submittedName>
</protein>
<proteinExistence type="predicted"/>
<keyword evidence="2" id="KW-1185">Reference proteome</keyword>
<name>A0ABV0ZBC6_9TELE</name>
<evidence type="ECO:0000313" key="1">
    <source>
        <dbReference type="EMBL" id="MEQ2303195.1"/>
    </source>
</evidence>
<dbReference type="EMBL" id="JAHRIP010057385">
    <property type="protein sequence ID" value="MEQ2303195.1"/>
    <property type="molecule type" value="Genomic_DNA"/>
</dbReference>
<evidence type="ECO:0000313" key="2">
    <source>
        <dbReference type="Proteomes" id="UP001469553"/>
    </source>
</evidence>
<reference evidence="1 2" key="1">
    <citation type="submission" date="2021-06" db="EMBL/GenBank/DDBJ databases">
        <authorList>
            <person name="Palmer J.M."/>
        </authorList>
    </citation>
    <scope>NUCLEOTIDE SEQUENCE [LARGE SCALE GENOMIC DNA]</scope>
    <source>
        <strain evidence="1 2">AS_MEX2019</strain>
        <tissue evidence="1">Muscle</tissue>
    </source>
</reference>
<organism evidence="1 2">
    <name type="scientific">Ameca splendens</name>
    <dbReference type="NCBI Taxonomy" id="208324"/>
    <lineage>
        <taxon>Eukaryota</taxon>
        <taxon>Metazoa</taxon>
        <taxon>Chordata</taxon>
        <taxon>Craniata</taxon>
        <taxon>Vertebrata</taxon>
        <taxon>Euteleostomi</taxon>
        <taxon>Actinopterygii</taxon>
        <taxon>Neopterygii</taxon>
        <taxon>Teleostei</taxon>
        <taxon>Neoteleostei</taxon>
        <taxon>Acanthomorphata</taxon>
        <taxon>Ovalentaria</taxon>
        <taxon>Atherinomorphae</taxon>
        <taxon>Cyprinodontiformes</taxon>
        <taxon>Goodeidae</taxon>
        <taxon>Ameca</taxon>
    </lineage>
</organism>